<feature type="region of interest" description="Disordered" evidence="6">
    <location>
        <begin position="290"/>
        <end position="446"/>
    </location>
</feature>
<organism evidence="9 10">
    <name type="scientific">Chondromyces apiculatus DSM 436</name>
    <dbReference type="NCBI Taxonomy" id="1192034"/>
    <lineage>
        <taxon>Bacteria</taxon>
        <taxon>Pseudomonadati</taxon>
        <taxon>Myxococcota</taxon>
        <taxon>Polyangia</taxon>
        <taxon>Polyangiales</taxon>
        <taxon>Polyangiaceae</taxon>
        <taxon>Chondromyces</taxon>
    </lineage>
</organism>
<dbReference type="OrthoDB" id="5512503at2"/>
<dbReference type="PANTHER" id="PTHR43671">
    <property type="entry name" value="SERINE/THREONINE-PROTEIN KINASE NEK"/>
    <property type="match status" value="1"/>
</dbReference>
<sequence>MHGPYDPSLIPGALLAGKYRLLHPVARGGMGSVWAARHERMNREVALKLLLQPDPDLRARLLQEAEICGKVQHPNVISLYTAELTERGDPFLVMELLHGETLAALLKRKRRLDAPDAARIARDIARGLSAAHRLQVIHRDLKPSNVFLCAEEQTAQPTVKLLDFGISKYAAGNQVHKTATGVVLGSIAYMSPEQIRSDPLDPRTDLWSFGVVLFEMLAGARPFQGPDHDILAAILTRTPPDLTQLVRGIDPGFAALVKACLQRDRSLRPPSASELAARLDAFTSLDAVPPSVARAPSPSLPDHPSSGGISAPGPPPSRDPTAPPTPPHGFAGAPLSQSPASVPRRPSGATPPHVTPFPGAPPSILRPGLPPDHLPARVSDAPLEHGALPAHPQNPAHAPASPASQPRPSSASLQPADPRNPRLTRTSQPSPTAPRTPGSASTPTAASRRHARSLVLVAVVALILTLVVAVAISLAFTRRQPAPPQSPPKADKPTAAAPPAQRTAAPLGTPDDTALPRIPSTASPEDTTPAHEVVETDTESSMTDAGKPDSGVRKVPLRPQDTGERELFPQMEASAKASAASAQAPDPPFDKAAAQSVLRSLAAQAPNCNRTNLPHGTGTALVAFDRSGVVLSVALNLSGSAGAQEIATCISSTFRLAKVAPFSGALPSVSQSFRY</sequence>
<reference evidence="9 10" key="1">
    <citation type="submission" date="2013-05" db="EMBL/GenBank/DDBJ databases">
        <title>Genome assembly of Chondromyces apiculatus DSM 436.</title>
        <authorList>
            <person name="Sharma G."/>
            <person name="Khatri I."/>
            <person name="Kaur C."/>
            <person name="Mayilraj S."/>
            <person name="Subramanian S."/>
        </authorList>
    </citation>
    <scope>NUCLEOTIDE SEQUENCE [LARGE SCALE GENOMIC DNA]</scope>
    <source>
        <strain evidence="9 10">DSM 436</strain>
    </source>
</reference>
<dbReference type="CDD" id="cd14014">
    <property type="entry name" value="STKc_PknB_like"/>
    <property type="match status" value="1"/>
</dbReference>
<dbReference type="Gene3D" id="3.30.200.20">
    <property type="entry name" value="Phosphorylase Kinase, domain 1"/>
    <property type="match status" value="1"/>
</dbReference>
<feature type="compositionally biased region" description="Low complexity" evidence="6">
    <location>
        <begin position="493"/>
        <end position="506"/>
    </location>
</feature>
<dbReference type="InterPro" id="IPR050660">
    <property type="entry name" value="NEK_Ser/Thr_kinase"/>
</dbReference>
<evidence type="ECO:0000256" key="5">
    <source>
        <dbReference type="ARBA" id="ARBA00022840"/>
    </source>
</evidence>
<keyword evidence="7" id="KW-1133">Transmembrane helix</keyword>
<evidence type="ECO:0000259" key="8">
    <source>
        <dbReference type="PROSITE" id="PS50011"/>
    </source>
</evidence>
<dbReference type="Pfam" id="PF00069">
    <property type="entry name" value="Pkinase"/>
    <property type="match status" value="1"/>
</dbReference>
<dbReference type="EMBL" id="ASRX01000127">
    <property type="protein sequence ID" value="EYF00158.1"/>
    <property type="molecule type" value="Genomic_DNA"/>
</dbReference>
<evidence type="ECO:0000256" key="3">
    <source>
        <dbReference type="ARBA" id="ARBA00022741"/>
    </source>
</evidence>
<dbReference type="Gene3D" id="1.10.510.10">
    <property type="entry name" value="Transferase(Phosphotransferase) domain 1"/>
    <property type="match status" value="1"/>
</dbReference>
<comment type="caution">
    <text evidence="9">The sequence shown here is derived from an EMBL/GenBank/DDBJ whole genome shotgun (WGS) entry which is preliminary data.</text>
</comment>
<keyword evidence="5" id="KW-0067">ATP-binding</keyword>
<feature type="compositionally biased region" description="Low complexity" evidence="6">
    <location>
        <begin position="387"/>
        <end position="416"/>
    </location>
</feature>
<dbReference type="SMART" id="SM00220">
    <property type="entry name" value="S_TKc"/>
    <property type="match status" value="1"/>
</dbReference>
<proteinExistence type="predicted"/>
<dbReference type="PROSITE" id="PS50011">
    <property type="entry name" value="PROTEIN_KINASE_DOM"/>
    <property type="match status" value="1"/>
</dbReference>
<dbReference type="PROSITE" id="PS00108">
    <property type="entry name" value="PROTEIN_KINASE_ST"/>
    <property type="match status" value="1"/>
</dbReference>
<keyword evidence="7" id="KW-0812">Transmembrane</keyword>
<dbReference type="InterPro" id="IPR008271">
    <property type="entry name" value="Ser/Thr_kinase_AS"/>
</dbReference>
<protein>
    <recommendedName>
        <fullName evidence="1">non-specific serine/threonine protein kinase</fullName>
        <ecNumber evidence="1">2.7.11.1</ecNumber>
    </recommendedName>
</protein>
<evidence type="ECO:0000256" key="2">
    <source>
        <dbReference type="ARBA" id="ARBA00022679"/>
    </source>
</evidence>
<feature type="region of interest" description="Disordered" evidence="6">
    <location>
        <begin position="479"/>
        <end position="565"/>
    </location>
</feature>
<dbReference type="GO" id="GO:0004674">
    <property type="term" value="F:protein serine/threonine kinase activity"/>
    <property type="evidence" value="ECO:0007669"/>
    <property type="project" value="UniProtKB-EC"/>
</dbReference>
<accession>A0A017ST43</accession>
<name>A0A017ST43_9BACT</name>
<dbReference type="STRING" id="1192034.CAP_1119"/>
<gene>
    <name evidence="9" type="ORF">CAP_1119</name>
</gene>
<evidence type="ECO:0000256" key="6">
    <source>
        <dbReference type="SAM" id="MobiDB-lite"/>
    </source>
</evidence>
<dbReference type="eggNOG" id="COG0515">
    <property type="taxonomic scope" value="Bacteria"/>
</dbReference>
<keyword evidence="10" id="KW-1185">Reference proteome</keyword>
<dbReference type="EC" id="2.7.11.1" evidence="1"/>
<dbReference type="InterPro" id="IPR000719">
    <property type="entry name" value="Prot_kinase_dom"/>
</dbReference>
<dbReference type="PANTHER" id="PTHR43671:SF13">
    <property type="entry name" value="SERINE_THREONINE-PROTEIN KINASE NEK2"/>
    <property type="match status" value="1"/>
</dbReference>
<keyword evidence="7" id="KW-0472">Membrane</keyword>
<keyword evidence="2" id="KW-0808">Transferase</keyword>
<feature type="transmembrane region" description="Helical" evidence="7">
    <location>
        <begin position="454"/>
        <end position="476"/>
    </location>
</feature>
<keyword evidence="3" id="KW-0547">Nucleotide-binding</keyword>
<evidence type="ECO:0000313" key="10">
    <source>
        <dbReference type="Proteomes" id="UP000019678"/>
    </source>
</evidence>
<dbReference type="RefSeq" id="WP_052376896.1">
    <property type="nucleotide sequence ID" value="NZ_ASRX01000127.1"/>
</dbReference>
<dbReference type="Proteomes" id="UP000019678">
    <property type="component" value="Unassembled WGS sequence"/>
</dbReference>
<dbReference type="InterPro" id="IPR011009">
    <property type="entry name" value="Kinase-like_dom_sf"/>
</dbReference>
<evidence type="ECO:0000256" key="1">
    <source>
        <dbReference type="ARBA" id="ARBA00012513"/>
    </source>
</evidence>
<dbReference type="GO" id="GO:0005524">
    <property type="term" value="F:ATP binding"/>
    <property type="evidence" value="ECO:0007669"/>
    <property type="project" value="UniProtKB-KW"/>
</dbReference>
<feature type="domain" description="Protein kinase" evidence="8">
    <location>
        <begin position="19"/>
        <end position="283"/>
    </location>
</feature>
<evidence type="ECO:0000313" key="9">
    <source>
        <dbReference type="EMBL" id="EYF00158.1"/>
    </source>
</evidence>
<dbReference type="SUPFAM" id="SSF56112">
    <property type="entry name" value="Protein kinase-like (PK-like)"/>
    <property type="match status" value="1"/>
</dbReference>
<evidence type="ECO:0000256" key="4">
    <source>
        <dbReference type="ARBA" id="ARBA00022777"/>
    </source>
</evidence>
<feature type="compositionally biased region" description="Pro residues" evidence="6">
    <location>
        <begin position="312"/>
        <end position="327"/>
    </location>
</feature>
<evidence type="ECO:0000256" key="7">
    <source>
        <dbReference type="SAM" id="Phobius"/>
    </source>
</evidence>
<dbReference type="AlphaFoldDB" id="A0A017ST43"/>
<keyword evidence="4" id="KW-0418">Kinase</keyword>